<comment type="similarity">
    <text evidence="1">Belongs to the protein kinase superfamily. NEK Ser/Thr protein kinase family. NIMA subfamily.</text>
</comment>
<keyword evidence="5 10" id="KW-0547">Nucleotide-binding</keyword>
<dbReference type="EC" id="2.7.11.1" evidence="2"/>
<evidence type="ECO:0000313" key="14">
    <source>
        <dbReference type="Proteomes" id="UP000095281"/>
    </source>
</evidence>
<evidence type="ECO:0000256" key="1">
    <source>
        <dbReference type="ARBA" id="ARBA00010886"/>
    </source>
</evidence>
<dbReference type="PROSITE" id="PS00107">
    <property type="entry name" value="PROTEIN_KINASE_ATP"/>
    <property type="match status" value="1"/>
</dbReference>
<evidence type="ECO:0000313" key="15">
    <source>
        <dbReference type="WBParaSite" id="MhA1_Contig939.frz3.gene4"/>
    </source>
</evidence>
<proteinExistence type="inferred from homology"/>
<evidence type="ECO:0000256" key="11">
    <source>
        <dbReference type="RuleBase" id="RU000304"/>
    </source>
</evidence>
<dbReference type="PROSITE" id="PS50011">
    <property type="entry name" value="PROTEIN_KINASE_DOM"/>
    <property type="match status" value="1"/>
</dbReference>
<feature type="region of interest" description="Disordered" evidence="12">
    <location>
        <begin position="378"/>
        <end position="408"/>
    </location>
</feature>
<dbReference type="SUPFAM" id="SSF56112">
    <property type="entry name" value="Protein kinase-like (PK-like)"/>
    <property type="match status" value="1"/>
</dbReference>
<accession>A0A1I8C1M0</accession>
<dbReference type="InterPro" id="IPR001245">
    <property type="entry name" value="Ser-Thr/Tyr_kinase_cat_dom"/>
</dbReference>
<dbReference type="GO" id="GO:0005524">
    <property type="term" value="F:ATP binding"/>
    <property type="evidence" value="ECO:0007669"/>
    <property type="project" value="UniProtKB-UniRule"/>
</dbReference>
<evidence type="ECO:0000256" key="2">
    <source>
        <dbReference type="ARBA" id="ARBA00012513"/>
    </source>
</evidence>
<feature type="binding site" evidence="10">
    <location>
        <position position="96"/>
    </location>
    <ligand>
        <name>ATP</name>
        <dbReference type="ChEBI" id="CHEBI:30616"/>
    </ligand>
</feature>
<dbReference type="AlphaFoldDB" id="A0A1I8C1M0"/>
<protein>
    <recommendedName>
        <fullName evidence="2">non-specific serine/threonine protein kinase</fullName>
        <ecNumber evidence="2">2.7.11.1</ecNumber>
    </recommendedName>
</protein>
<keyword evidence="14" id="KW-1185">Reference proteome</keyword>
<sequence>MNPSGKRKQHQTNKFLNNQSPNSTLLKKKQNIQQNNCSTSTQSPSFNNIQKHTFPPTSIYDFHLLVNIGSGAFAQVYKGFELINQIQKNYREVALKRINLAAITDPAIYKTTVNEVKVFGTLDHPNIVKCYRSFEEISRFTQNRYLVLVLEYIDGGDLQTYIQDHAIANSCLLPENEIWYIFGQIAAAVSYIHSKRIIHRDLKPPNVLLKNKGIVKLADFGLSRLNLAVGCQAQTVCGTPYYMSPERIIEQPYTFASDVWSLGCILYEMAALKSPFYGEKENVQSLISKIRSAEFPPIPSDRYCAQLEFLIESCMHPNMEKRPNAFEVYKATEHMNILWTKYLQKMESGKLQINENKKVELNGNKSCGGGGTFIANEKKSLLSPKPTTSNAVVKENESSELEESTKTS</sequence>
<reference evidence="15" key="1">
    <citation type="submission" date="2016-11" db="UniProtKB">
        <authorList>
            <consortium name="WormBaseParasite"/>
        </authorList>
    </citation>
    <scope>IDENTIFICATION</scope>
</reference>
<feature type="compositionally biased region" description="Polar residues" evidence="12">
    <location>
        <begin position="12"/>
        <end position="44"/>
    </location>
</feature>
<feature type="region of interest" description="Disordered" evidence="12">
    <location>
        <begin position="1"/>
        <end position="44"/>
    </location>
</feature>
<dbReference type="PANTHER" id="PTHR44899:SF7">
    <property type="entry name" value="NIMA-RELATED KINASE"/>
    <property type="match status" value="1"/>
</dbReference>
<evidence type="ECO:0000256" key="4">
    <source>
        <dbReference type="ARBA" id="ARBA00022679"/>
    </source>
</evidence>
<evidence type="ECO:0000256" key="6">
    <source>
        <dbReference type="ARBA" id="ARBA00022777"/>
    </source>
</evidence>
<evidence type="ECO:0000256" key="3">
    <source>
        <dbReference type="ARBA" id="ARBA00022527"/>
    </source>
</evidence>
<keyword evidence="4" id="KW-0808">Transferase</keyword>
<dbReference type="InterPro" id="IPR008271">
    <property type="entry name" value="Ser/Thr_kinase_AS"/>
</dbReference>
<evidence type="ECO:0000256" key="10">
    <source>
        <dbReference type="PROSITE-ProRule" id="PRU10141"/>
    </source>
</evidence>
<evidence type="ECO:0000256" key="9">
    <source>
        <dbReference type="ARBA" id="ARBA00048679"/>
    </source>
</evidence>
<comment type="catalytic activity">
    <reaction evidence="8">
        <text>L-threonyl-[protein] + ATP = O-phospho-L-threonyl-[protein] + ADP + H(+)</text>
        <dbReference type="Rhea" id="RHEA:46608"/>
        <dbReference type="Rhea" id="RHEA-COMP:11060"/>
        <dbReference type="Rhea" id="RHEA-COMP:11605"/>
        <dbReference type="ChEBI" id="CHEBI:15378"/>
        <dbReference type="ChEBI" id="CHEBI:30013"/>
        <dbReference type="ChEBI" id="CHEBI:30616"/>
        <dbReference type="ChEBI" id="CHEBI:61977"/>
        <dbReference type="ChEBI" id="CHEBI:456216"/>
        <dbReference type="EC" id="2.7.11.1"/>
    </reaction>
</comment>
<dbReference type="InterPro" id="IPR011009">
    <property type="entry name" value="Kinase-like_dom_sf"/>
</dbReference>
<dbReference type="InterPro" id="IPR017441">
    <property type="entry name" value="Protein_kinase_ATP_BS"/>
</dbReference>
<evidence type="ECO:0000256" key="7">
    <source>
        <dbReference type="ARBA" id="ARBA00022840"/>
    </source>
</evidence>
<comment type="catalytic activity">
    <reaction evidence="9">
        <text>L-seryl-[protein] + ATP = O-phospho-L-seryl-[protein] + ADP + H(+)</text>
        <dbReference type="Rhea" id="RHEA:17989"/>
        <dbReference type="Rhea" id="RHEA-COMP:9863"/>
        <dbReference type="Rhea" id="RHEA-COMP:11604"/>
        <dbReference type="ChEBI" id="CHEBI:15378"/>
        <dbReference type="ChEBI" id="CHEBI:29999"/>
        <dbReference type="ChEBI" id="CHEBI:30616"/>
        <dbReference type="ChEBI" id="CHEBI:83421"/>
        <dbReference type="ChEBI" id="CHEBI:456216"/>
        <dbReference type="EC" id="2.7.11.1"/>
    </reaction>
</comment>
<dbReference type="SMART" id="SM00220">
    <property type="entry name" value="S_TKc"/>
    <property type="match status" value="1"/>
</dbReference>
<dbReference type="InterPro" id="IPR000719">
    <property type="entry name" value="Prot_kinase_dom"/>
</dbReference>
<dbReference type="WBParaSite" id="MhA1_Contig939.frz3.gene4">
    <property type="protein sequence ID" value="MhA1_Contig939.frz3.gene4"/>
    <property type="gene ID" value="MhA1_Contig939.frz3.gene4"/>
</dbReference>
<dbReference type="PRINTS" id="PR00109">
    <property type="entry name" value="TYRKINASE"/>
</dbReference>
<dbReference type="Gene3D" id="1.10.510.10">
    <property type="entry name" value="Transferase(Phosphotransferase) domain 1"/>
    <property type="match status" value="1"/>
</dbReference>
<evidence type="ECO:0000256" key="12">
    <source>
        <dbReference type="SAM" id="MobiDB-lite"/>
    </source>
</evidence>
<keyword evidence="6" id="KW-0418">Kinase</keyword>
<keyword evidence="3 11" id="KW-0723">Serine/threonine-protein kinase</keyword>
<dbReference type="InterPro" id="IPR051131">
    <property type="entry name" value="NEK_Ser/Thr_kinase_NIMA"/>
</dbReference>
<feature type="compositionally biased region" description="Basic residues" evidence="12">
    <location>
        <begin position="1"/>
        <end position="11"/>
    </location>
</feature>
<dbReference type="GO" id="GO:0004674">
    <property type="term" value="F:protein serine/threonine kinase activity"/>
    <property type="evidence" value="ECO:0007669"/>
    <property type="project" value="UniProtKB-KW"/>
</dbReference>
<organism evidence="14 15">
    <name type="scientific">Meloidogyne hapla</name>
    <name type="common">Root-knot nematode worm</name>
    <dbReference type="NCBI Taxonomy" id="6305"/>
    <lineage>
        <taxon>Eukaryota</taxon>
        <taxon>Metazoa</taxon>
        <taxon>Ecdysozoa</taxon>
        <taxon>Nematoda</taxon>
        <taxon>Chromadorea</taxon>
        <taxon>Rhabditida</taxon>
        <taxon>Tylenchina</taxon>
        <taxon>Tylenchomorpha</taxon>
        <taxon>Tylenchoidea</taxon>
        <taxon>Meloidogynidae</taxon>
        <taxon>Meloidogyninae</taxon>
        <taxon>Meloidogyne</taxon>
    </lineage>
</organism>
<feature type="domain" description="Protein kinase" evidence="13">
    <location>
        <begin position="62"/>
        <end position="337"/>
    </location>
</feature>
<dbReference type="Proteomes" id="UP000095281">
    <property type="component" value="Unplaced"/>
</dbReference>
<keyword evidence="7 10" id="KW-0067">ATP-binding</keyword>
<evidence type="ECO:0000256" key="5">
    <source>
        <dbReference type="ARBA" id="ARBA00022741"/>
    </source>
</evidence>
<evidence type="ECO:0000256" key="8">
    <source>
        <dbReference type="ARBA" id="ARBA00047899"/>
    </source>
</evidence>
<dbReference type="Pfam" id="PF00069">
    <property type="entry name" value="Pkinase"/>
    <property type="match status" value="1"/>
</dbReference>
<dbReference type="PROSITE" id="PS00108">
    <property type="entry name" value="PROTEIN_KINASE_ST"/>
    <property type="match status" value="1"/>
</dbReference>
<evidence type="ECO:0000259" key="13">
    <source>
        <dbReference type="PROSITE" id="PS50011"/>
    </source>
</evidence>
<dbReference type="PANTHER" id="PTHR44899">
    <property type="entry name" value="CAMK FAMILY PROTEIN KINASE"/>
    <property type="match status" value="1"/>
</dbReference>
<name>A0A1I8C1M0_MELHA</name>
<dbReference type="GO" id="GO:0006950">
    <property type="term" value="P:response to stress"/>
    <property type="evidence" value="ECO:0007669"/>
    <property type="project" value="UniProtKB-ARBA"/>
</dbReference>